<protein>
    <submittedName>
        <fullName evidence="6">Tetratricopeptide repeat protein</fullName>
    </submittedName>
</protein>
<organism evidence="6 7">
    <name type="scientific">Phytohabitans maris</name>
    <dbReference type="NCBI Taxonomy" id="3071409"/>
    <lineage>
        <taxon>Bacteria</taxon>
        <taxon>Bacillati</taxon>
        <taxon>Actinomycetota</taxon>
        <taxon>Actinomycetes</taxon>
        <taxon>Micromonosporales</taxon>
        <taxon>Micromonosporaceae</taxon>
    </lineage>
</organism>
<dbReference type="PRINTS" id="PR00364">
    <property type="entry name" value="DISEASERSIST"/>
</dbReference>
<dbReference type="Pfam" id="PF13424">
    <property type="entry name" value="TPR_12"/>
    <property type="match status" value="2"/>
</dbReference>
<dbReference type="Gene3D" id="3.40.50.300">
    <property type="entry name" value="P-loop containing nucleotide triphosphate hydrolases"/>
    <property type="match status" value="1"/>
</dbReference>
<keyword evidence="3" id="KW-0677">Repeat</keyword>
<evidence type="ECO:0000256" key="3">
    <source>
        <dbReference type="ARBA" id="ARBA00022737"/>
    </source>
</evidence>
<keyword evidence="4" id="KW-0802">TPR repeat</keyword>
<reference evidence="6 7" key="1">
    <citation type="submission" date="2023-08" db="EMBL/GenBank/DDBJ databases">
        <title>Phytohabitans sansha sp. nov., isolated from marine sediment.</title>
        <authorList>
            <person name="Zhao Y."/>
            <person name="Yi K."/>
        </authorList>
    </citation>
    <scope>NUCLEOTIDE SEQUENCE [LARGE SCALE GENOMIC DNA]</scope>
    <source>
        <strain evidence="6 7">ZYX-F-186</strain>
    </source>
</reference>
<evidence type="ECO:0000313" key="7">
    <source>
        <dbReference type="Proteomes" id="UP001230908"/>
    </source>
</evidence>
<dbReference type="PANTHER" id="PTHR45783:SF3">
    <property type="entry name" value="KINESIN LIGHT CHAIN"/>
    <property type="match status" value="1"/>
</dbReference>
<keyword evidence="7" id="KW-1185">Reference proteome</keyword>
<dbReference type="Proteomes" id="UP001230908">
    <property type="component" value="Unassembled WGS sequence"/>
</dbReference>
<dbReference type="SUPFAM" id="SSF48452">
    <property type="entry name" value="TPR-like"/>
    <property type="match status" value="2"/>
</dbReference>
<dbReference type="RefSeq" id="WP_308716349.1">
    <property type="nucleotide sequence ID" value="NZ_JAVHUY010000037.1"/>
</dbReference>
<dbReference type="Gene3D" id="1.25.40.10">
    <property type="entry name" value="Tetratricopeptide repeat domain"/>
    <property type="match status" value="2"/>
</dbReference>
<keyword evidence="2" id="KW-0963">Cytoplasm</keyword>
<dbReference type="InterPro" id="IPR027417">
    <property type="entry name" value="P-loop_NTPase"/>
</dbReference>
<keyword evidence="5" id="KW-0472">Membrane</keyword>
<dbReference type="PANTHER" id="PTHR45783">
    <property type="entry name" value="KINESIN LIGHT CHAIN"/>
    <property type="match status" value="1"/>
</dbReference>
<feature type="transmembrane region" description="Helical" evidence="5">
    <location>
        <begin position="42"/>
        <end position="60"/>
    </location>
</feature>
<proteinExistence type="predicted"/>
<comment type="subcellular location">
    <subcellularLocation>
        <location evidence="1">Cytoplasm</location>
    </subcellularLocation>
</comment>
<evidence type="ECO:0000256" key="1">
    <source>
        <dbReference type="ARBA" id="ARBA00004496"/>
    </source>
</evidence>
<gene>
    <name evidence="6" type="ORF">RB614_31650</name>
</gene>
<accession>A0ABU0ZPZ0</accession>
<dbReference type="EMBL" id="JAVHUY010000037">
    <property type="protein sequence ID" value="MDQ7909087.1"/>
    <property type="molecule type" value="Genomic_DNA"/>
</dbReference>
<keyword evidence="5" id="KW-0812">Transmembrane</keyword>
<name>A0ABU0ZPZ0_9ACTN</name>
<comment type="caution">
    <text evidence="6">The sequence shown here is derived from an EMBL/GenBank/DDBJ whole genome shotgun (WGS) entry which is preliminary data.</text>
</comment>
<dbReference type="InterPro" id="IPR002151">
    <property type="entry name" value="Kinesin_light"/>
</dbReference>
<evidence type="ECO:0000256" key="4">
    <source>
        <dbReference type="ARBA" id="ARBA00022803"/>
    </source>
</evidence>
<dbReference type="SUPFAM" id="SSF52540">
    <property type="entry name" value="P-loop containing nucleoside triphosphate hydrolases"/>
    <property type="match status" value="1"/>
</dbReference>
<sequence length="831" mass="89509">MASAVALSWVPFDIVAFRGVSVRVVRSDAGGVAMEPRFARRGFAAGVSTVLAILAGFLTNLATAGITWPVGAGLVVLAGGWVGVEAWRARDDRAVAVAGRSDSAGFAVVRRPQRSLAAPVGLLPPHIRGRDGLVAALAELVDAPDGRVHVLCGLGGCGKTTIALTVAQRATVLDRVWWISARDEATLATALVALAVDVGVPLAKIRQAGAGTGSLVDLIWRRLEVSPHRWLMVVDNADEPQLLAADTAGVGDGTGLVRGSRRGLVLVTTRLAAPDVWGAQTVLHRVGLLSDDDGGRVLRDIAPQAGTPDDARKLAARLGGLPLALRAAGRYLDSTRARLERVRTFADYLGIIDVKFKEAVVGSCASARRDVVVSTWDVSLDLLARQGLPQARLLMRLLGGFAAAPIPVGALDGPALFGSPALRHWAVDSPPSRRTVAAITARAVARLCPSTRYGKELHQRTVTALCDLGLIDLIETNPTAAEAACLATHPLVHDVSAAWLTEGSTAARAVRKTVAALLAEATKDRDPHDPNQFGWWPTVAPHLTHALSHHVAHLPRADRARLVNAADLTVLGLCRAGDFQTAHALATAALNVAVTHLPSDHPIIFKARHHLGMALLELGLHEQAEANYRTALVGRLRLLGNQHPETLSTRHNLAVTMYLQGKYAQAETELRTLRPIREQVEGIEHPHSLRTRHMLAEVLMRRGALAEAEMEFRSVLAVLERLPGIDHPDTLRTRSSLAEVLAEQEQYEQAETEFHAVLAGRRQILGEEHPFTLRTWCRLTQTQAQRGTREPDELYAQYRAIHTLQKQVLGHQHPDTAATQAAIDQLDRTNR</sequence>
<evidence type="ECO:0000256" key="2">
    <source>
        <dbReference type="ARBA" id="ARBA00022490"/>
    </source>
</evidence>
<evidence type="ECO:0000313" key="6">
    <source>
        <dbReference type="EMBL" id="MDQ7909087.1"/>
    </source>
</evidence>
<keyword evidence="5" id="KW-1133">Transmembrane helix</keyword>
<evidence type="ECO:0000256" key="5">
    <source>
        <dbReference type="SAM" id="Phobius"/>
    </source>
</evidence>
<dbReference type="InterPro" id="IPR011990">
    <property type="entry name" value="TPR-like_helical_dom_sf"/>
</dbReference>